<accession>A0A2L0EHL9</accession>
<sequence length="413" mass="45775">MPRGCVPKADNNKAKSPLYPDEDKRLMAALDIRLSYRIYYGFLIREGMRADEAGRLERSSVPGDRGGALAQDQLGLDHDARAGAAAALDLPEQQVEAPAPQLGEVLADGGERRREVGRLRDVVEADDADVPRHRASDLVEVAEHAQRHLVVGHEHGGDAWRARELRGELVARACAPVAAQERRRLDARGLQRRTPAVDALLGLERVDRTGDVPHRPVTQVEEMARRGRRAAVLLDGDHRDRIVRPPLDGDHRHVGGDVAERVHRRPQRGDDHDAVGALIAQPVHRIHHRRAAERFQADDADAVPGVVRRRLEPVERRRRAVVRRVEADHAERPRAPGDERLRHGARAVVELADRVEHALPRVGMHVGVVVQDPRDRLVRDAGELGHIDHDRGPAPASLDAPLGRRVAVHRGQA</sequence>
<name>A0A2L0EHL9_SORCE</name>
<dbReference type="EMBL" id="CP012673">
    <property type="protein sequence ID" value="AUX38786.1"/>
    <property type="molecule type" value="Genomic_DNA"/>
</dbReference>
<evidence type="ECO:0000313" key="1">
    <source>
        <dbReference type="EMBL" id="AUX38786.1"/>
    </source>
</evidence>
<gene>
    <name evidence="1" type="ORF">SOCE26_001640</name>
</gene>
<dbReference type="AlphaFoldDB" id="A0A2L0EHL9"/>
<protein>
    <submittedName>
        <fullName evidence="1">Uncharacterized protein</fullName>
    </submittedName>
</protein>
<organism evidence="1 2">
    <name type="scientific">Sorangium cellulosum</name>
    <name type="common">Polyangium cellulosum</name>
    <dbReference type="NCBI Taxonomy" id="56"/>
    <lineage>
        <taxon>Bacteria</taxon>
        <taxon>Pseudomonadati</taxon>
        <taxon>Myxococcota</taxon>
        <taxon>Polyangia</taxon>
        <taxon>Polyangiales</taxon>
        <taxon>Polyangiaceae</taxon>
        <taxon>Sorangium</taxon>
    </lineage>
</organism>
<reference evidence="1 2" key="1">
    <citation type="submission" date="2015-09" db="EMBL/GenBank/DDBJ databases">
        <title>Sorangium comparison.</title>
        <authorList>
            <person name="Zaburannyi N."/>
            <person name="Bunk B."/>
            <person name="Overmann J."/>
            <person name="Mueller R."/>
        </authorList>
    </citation>
    <scope>NUCLEOTIDE SEQUENCE [LARGE SCALE GENOMIC DNA]</scope>
    <source>
        <strain evidence="1 2">So ce26</strain>
    </source>
</reference>
<evidence type="ECO:0000313" key="2">
    <source>
        <dbReference type="Proteomes" id="UP000238348"/>
    </source>
</evidence>
<dbReference type="Proteomes" id="UP000238348">
    <property type="component" value="Chromosome"/>
</dbReference>
<proteinExistence type="predicted"/>